<evidence type="ECO:0000313" key="2">
    <source>
        <dbReference type="Proteomes" id="UP000813461"/>
    </source>
</evidence>
<dbReference type="EMBL" id="JAGMVJ010000014">
    <property type="protein sequence ID" value="KAH7082459.1"/>
    <property type="molecule type" value="Genomic_DNA"/>
</dbReference>
<evidence type="ECO:0000313" key="1">
    <source>
        <dbReference type="EMBL" id="KAH7082459.1"/>
    </source>
</evidence>
<keyword evidence="2" id="KW-1185">Reference proteome</keyword>
<sequence>MLTPAFARGWRKLPNELKLEVLAYLIPHKAILAASILSETSRRSWHNPAITQDDKCSISHLWLLLEHPDFAALSRDVFFANNTISMQADGPSYDMPAPKMAPLLQHLRVTLVPTYSEWRWLARFAAIMGIGRLQSLELVFELQCWYYGLPKFYDEVDFACPIGLDVKSLSIRYEYCQQPVTAWYPEWDPYWGADPFKEELDRFKDIYVSLLQPV</sequence>
<evidence type="ECO:0008006" key="3">
    <source>
        <dbReference type="Google" id="ProtNLM"/>
    </source>
</evidence>
<proteinExistence type="predicted"/>
<dbReference type="OrthoDB" id="3801236at2759"/>
<accession>A0A8K0R1A8</accession>
<dbReference type="Proteomes" id="UP000813461">
    <property type="component" value="Unassembled WGS sequence"/>
</dbReference>
<protein>
    <recommendedName>
        <fullName evidence="3">F-box domain-containing protein</fullName>
    </recommendedName>
</protein>
<organism evidence="1 2">
    <name type="scientific">Paraphoma chrysanthemicola</name>
    <dbReference type="NCBI Taxonomy" id="798071"/>
    <lineage>
        <taxon>Eukaryota</taxon>
        <taxon>Fungi</taxon>
        <taxon>Dikarya</taxon>
        <taxon>Ascomycota</taxon>
        <taxon>Pezizomycotina</taxon>
        <taxon>Dothideomycetes</taxon>
        <taxon>Pleosporomycetidae</taxon>
        <taxon>Pleosporales</taxon>
        <taxon>Pleosporineae</taxon>
        <taxon>Phaeosphaeriaceae</taxon>
        <taxon>Paraphoma</taxon>
    </lineage>
</organism>
<comment type="caution">
    <text evidence="1">The sequence shown here is derived from an EMBL/GenBank/DDBJ whole genome shotgun (WGS) entry which is preliminary data.</text>
</comment>
<name>A0A8K0R1A8_9PLEO</name>
<dbReference type="AlphaFoldDB" id="A0A8K0R1A8"/>
<gene>
    <name evidence="1" type="ORF">FB567DRAFT_106814</name>
</gene>
<reference evidence="1" key="1">
    <citation type="journal article" date="2021" name="Nat. Commun.">
        <title>Genetic determinants of endophytism in the Arabidopsis root mycobiome.</title>
        <authorList>
            <person name="Mesny F."/>
            <person name="Miyauchi S."/>
            <person name="Thiergart T."/>
            <person name="Pickel B."/>
            <person name="Atanasova L."/>
            <person name="Karlsson M."/>
            <person name="Huettel B."/>
            <person name="Barry K.W."/>
            <person name="Haridas S."/>
            <person name="Chen C."/>
            <person name="Bauer D."/>
            <person name="Andreopoulos W."/>
            <person name="Pangilinan J."/>
            <person name="LaButti K."/>
            <person name="Riley R."/>
            <person name="Lipzen A."/>
            <person name="Clum A."/>
            <person name="Drula E."/>
            <person name="Henrissat B."/>
            <person name="Kohler A."/>
            <person name="Grigoriev I.V."/>
            <person name="Martin F.M."/>
            <person name="Hacquard S."/>
        </authorList>
    </citation>
    <scope>NUCLEOTIDE SEQUENCE</scope>
    <source>
        <strain evidence="1">MPI-SDFR-AT-0120</strain>
    </source>
</reference>